<name>A0AAV5S994_9BILA</name>
<feature type="chain" id="PRO_5043562892" description="DOMON domain-containing protein" evidence="1">
    <location>
        <begin position="24"/>
        <end position="150"/>
    </location>
</feature>
<dbReference type="EMBL" id="BTSX01000001">
    <property type="protein sequence ID" value="GMS78548.1"/>
    <property type="molecule type" value="Genomic_DNA"/>
</dbReference>
<feature type="signal peptide" evidence="1">
    <location>
        <begin position="1"/>
        <end position="23"/>
    </location>
</feature>
<dbReference type="Gene3D" id="2.60.110.10">
    <property type="entry name" value="Thaumatin"/>
    <property type="match status" value="1"/>
</dbReference>
<gene>
    <name evidence="2" type="ORF">PENTCL1PPCAC_723</name>
</gene>
<dbReference type="Proteomes" id="UP001432027">
    <property type="component" value="Unassembled WGS sequence"/>
</dbReference>
<keyword evidence="1" id="KW-0732">Signal</keyword>
<sequence length="150" mass="16821">FPAFLSTMRSPLLVLLLSATASSVYFSLNNGCSYTVNWYEHHIGPDPLSTLAPNTGIQVEYDLDEYKFTNGINGKTSASLWPTFTHDQPIDIYTVDRSAGFDTPMQISPNGANLEYNLGCKNATCFAPNTSKQMVHLRSNQYNIWFCFPY</sequence>
<evidence type="ECO:0000313" key="2">
    <source>
        <dbReference type="EMBL" id="GMS78548.1"/>
    </source>
</evidence>
<evidence type="ECO:0000256" key="1">
    <source>
        <dbReference type="SAM" id="SignalP"/>
    </source>
</evidence>
<dbReference type="AlphaFoldDB" id="A0AAV5S994"/>
<keyword evidence="3" id="KW-1185">Reference proteome</keyword>
<protein>
    <recommendedName>
        <fullName evidence="4">DOMON domain-containing protein</fullName>
    </recommendedName>
</protein>
<feature type="non-terminal residue" evidence="2">
    <location>
        <position position="1"/>
    </location>
</feature>
<evidence type="ECO:0000313" key="3">
    <source>
        <dbReference type="Proteomes" id="UP001432027"/>
    </source>
</evidence>
<evidence type="ECO:0008006" key="4">
    <source>
        <dbReference type="Google" id="ProtNLM"/>
    </source>
</evidence>
<accession>A0AAV5S994</accession>
<dbReference type="SUPFAM" id="SSF49870">
    <property type="entry name" value="Osmotin, thaumatin-like protein"/>
    <property type="match status" value="1"/>
</dbReference>
<comment type="caution">
    <text evidence="2">The sequence shown here is derived from an EMBL/GenBank/DDBJ whole genome shotgun (WGS) entry which is preliminary data.</text>
</comment>
<proteinExistence type="predicted"/>
<reference evidence="2" key="1">
    <citation type="submission" date="2023-10" db="EMBL/GenBank/DDBJ databases">
        <title>Genome assembly of Pristionchus species.</title>
        <authorList>
            <person name="Yoshida K."/>
            <person name="Sommer R.J."/>
        </authorList>
    </citation>
    <scope>NUCLEOTIDE SEQUENCE</scope>
    <source>
        <strain evidence="2">RS0144</strain>
    </source>
</reference>
<dbReference type="InterPro" id="IPR037176">
    <property type="entry name" value="Osmotin/thaumatin-like_sf"/>
</dbReference>
<organism evidence="2 3">
    <name type="scientific">Pristionchus entomophagus</name>
    <dbReference type="NCBI Taxonomy" id="358040"/>
    <lineage>
        <taxon>Eukaryota</taxon>
        <taxon>Metazoa</taxon>
        <taxon>Ecdysozoa</taxon>
        <taxon>Nematoda</taxon>
        <taxon>Chromadorea</taxon>
        <taxon>Rhabditida</taxon>
        <taxon>Rhabditina</taxon>
        <taxon>Diplogasteromorpha</taxon>
        <taxon>Diplogasteroidea</taxon>
        <taxon>Neodiplogasteridae</taxon>
        <taxon>Pristionchus</taxon>
    </lineage>
</organism>